<dbReference type="Proteomes" id="UP000021816">
    <property type="component" value="Unassembled WGS sequence"/>
</dbReference>
<comment type="caution">
    <text evidence="1">The sequence shown here is derived from an EMBL/GenBank/DDBJ whole genome shotgun (WGS) entry which is preliminary data.</text>
</comment>
<proteinExistence type="predicted"/>
<evidence type="ECO:0000313" key="2">
    <source>
        <dbReference type="Proteomes" id="UP000021816"/>
    </source>
</evidence>
<dbReference type="AlphaFoldDB" id="A0A011NIH0"/>
<evidence type="ECO:0000313" key="1">
    <source>
        <dbReference type="EMBL" id="EXI82588.1"/>
    </source>
</evidence>
<protein>
    <submittedName>
        <fullName evidence="1">Uncharacterized protein</fullName>
    </submittedName>
</protein>
<name>A0A011NIH0_9PROT</name>
<organism evidence="1 2">
    <name type="scientific">Candidatus Accumulibacter appositus</name>
    <dbReference type="NCBI Taxonomy" id="1454003"/>
    <lineage>
        <taxon>Bacteria</taxon>
        <taxon>Pseudomonadati</taxon>
        <taxon>Pseudomonadota</taxon>
        <taxon>Betaproteobacteria</taxon>
        <taxon>Candidatus Accumulibacter</taxon>
    </lineage>
</organism>
<accession>A0A011NIH0</accession>
<dbReference type="EMBL" id="JEMX01000010">
    <property type="protein sequence ID" value="EXI82588.1"/>
    <property type="molecule type" value="Genomic_DNA"/>
</dbReference>
<reference evidence="1 2" key="1">
    <citation type="submission" date="2014-02" db="EMBL/GenBank/DDBJ databases">
        <title>Expanding our view of genomic diversity in Candidatus Accumulibacter clades.</title>
        <authorList>
            <person name="Skennerton C.T."/>
            <person name="Barr J.J."/>
            <person name="Slater F.R."/>
            <person name="Bond P.L."/>
            <person name="Tyson G.W."/>
        </authorList>
    </citation>
    <scope>NUCLEOTIDE SEQUENCE [LARGE SCALE GENOMIC DNA]</scope>
    <source>
        <strain evidence="2">BA-92</strain>
    </source>
</reference>
<gene>
    <name evidence="1" type="ORF">AW10_00374</name>
</gene>
<sequence>MVSNHAVACVEALIQVHRFDQAFRHRNAERGELVGQRPDNASVEGRLMQTVVEDVVLAHGPALVAQHQQEQLAQRPIVSGHDNDFAAAMREPDVMPTHASGPDMSKTGSPSITAASLSNFSQTMPACSATSKIVARSASVGIR</sequence>